<dbReference type="EMBL" id="FWEV01000184">
    <property type="protein sequence ID" value="SLM31061.1"/>
    <property type="molecule type" value="Genomic_DNA"/>
</dbReference>
<dbReference type="InterPro" id="IPR019734">
    <property type="entry name" value="TPR_rpt"/>
</dbReference>
<evidence type="ECO:0000313" key="3">
    <source>
        <dbReference type="EMBL" id="SLM31061.1"/>
    </source>
</evidence>
<reference evidence="3 4" key="1">
    <citation type="submission" date="2017-03" db="EMBL/GenBank/DDBJ databases">
        <authorList>
            <person name="Afonso C.L."/>
            <person name="Miller P.J."/>
            <person name="Scott M.A."/>
            <person name="Spackman E."/>
            <person name="Goraichik I."/>
            <person name="Dimitrov K.M."/>
            <person name="Suarez D.L."/>
            <person name="Swayne D.E."/>
        </authorList>
    </citation>
    <scope>NUCLEOTIDE SEQUENCE [LARGE SCALE GENOMIC DNA]</scope>
    <source>
        <strain evidence="3">PRJEB14757</strain>
    </source>
</reference>
<feature type="domain" description="Glycosyl transferase family 1" evidence="1">
    <location>
        <begin position="298"/>
        <end position="393"/>
    </location>
</feature>
<dbReference type="InterPro" id="IPR050194">
    <property type="entry name" value="Glycosyltransferase_grp1"/>
</dbReference>
<dbReference type="Pfam" id="PF13181">
    <property type="entry name" value="TPR_8"/>
    <property type="match status" value="1"/>
</dbReference>
<dbReference type="InterPro" id="IPR011990">
    <property type="entry name" value="TPR-like_helical_dom_sf"/>
</dbReference>
<dbReference type="SUPFAM" id="SSF48452">
    <property type="entry name" value="TPR-like"/>
    <property type="match status" value="1"/>
</dbReference>
<accession>A0A1W1HEX9</accession>
<dbReference type="AlphaFoldDB" id="A0A1W1HEX9"/>
<dbReference type="InterPro" id="IPR001296">
    <property type="entry name" value="Glyco_trans_1"/>
</dbReference>
<keyword evidence="4" id="KW-1185">Reference proteome</keyword>
<sequence>MKIVHINTYDIEGGAARMALGLAKHQRLDNHDAHMIVGRKSLKNDISSRFNPLPNETIRPFCESAKLSYFHFQGSHKLSSHPEITKADILHVHNIHFDYFNPFSLSFLSHIKPTIWTFHDLFPVTGFCMHPGDCTSWSQGCFPCFRQQLNDPHNPNQLLSMRDSTSNNLCSPGPALCVQLKKILYDHCNITFICPSDWIRKQVAKSCFSTMHIHVVHNGIDTSLFKPMDKIEAKLALGLSPETTVLGAVAVHGALDNPLKGGTHLKQLIEHIIHKHSNIVFLNVGSDKKNTSPFIRNIPYMENQQELALIYSAMDVMVHAAAAESFCLVAVEAMACGIPVVAFNNGALPELIVHDETGLLCDGDDTMDLINTVSALIDKPYQRQNLGKAGRERSLALFDFSKTHEKYIRLYLDEIEDRQKYPRPVKSFNLANIPAFIRTPEFIKAEELKTGIKVEKQETWIGNKPIDAFLDQLSPALYKQFEPFHTKAEKVKQIFSLRNAGKLEESLDILNDLIPKWPKDMTLMRTKGVTLGLMGRDEEAIKSLKKCLKAEKPLQDVWLNIADIYLRKNDIKACRYALETFAGIDPNLKGFNHRMGLLCMAEQNFSEAVTYFKIELQLHGAEESLVMLQRIKDTHM</sequence>
<protein>
    <submittedName>
        <fullName evidence="3">Uncharacterized protein</fullName>
    </submittedName>
</protein>
<dbReference type="GO" id="GO:0016757">
    <property type="term" value="F:glycosyltransferase activity"/>
    <property type="evidence" value="ECO:0007669"/>
    <property type="project" value="InterPro"/>
</dbReference>
<feature type="domain" description="Glycosyltransferase subfamily 4-like N-terminal" evidence="2">
    <location>
        <begin position="13"/>
        <end position="223"/>
    </location>
</feature>
<proteinExistence type="predicted"/>
<evidence type="ECO:0000259" key="1">
    <source>
        <dbReference type="Pfam" id="PF00534"/>
    </source>
</evidence>
<dbReference type="PANTHER" id="PTHR45947:SF3">
    <property type="entry name" value="SULFOQUINOVOSYL TRANSFERASE SQD2"/>
    <property type="match status" value="1"/>
</dbReference>
<dbReference type="Pfam" id="PF13439">
    <property type="entry name" value="Glyco_transf_4"/>
    <property type="match status" value="1"/>
</dbReference>
<organism evidence="3 4">
    <name type="scientific">Desulfamplus magnetovallimortis</name>
    <dbReference type="NCBI Taxonomy" id="1246637"/>
    <lineage>
        <taxon>Bacteria</taxon>
        <taxon>Pseudomonadati</taxon>
        <taxon>Thermodesulfobacteriota</taxon>
        <taxon>Desulfobacteria</taxon>
        <taxon>Desulfobacterales</taxon>
        <taxon>Desulfobacteraceae</taxon>
        <taxon>Desulfamplus</taxon>
    </lineage>
</organism>
<dbReference type="OrthoDB" id="9790710at2"/>
<dbReference type="SUPFAM" id="SSF53756">
    <property type="entry name" value="UDP-Glycosyltransferase/glycogen phosphorylase"/>
    <property type="match status" value="1"/>
</dbReference>
<dbReference type="InterPro" id="IPR028098">
    <property type="entry name" value="Glyco_trans_4-like_N"/>
</dbReference>
<dbReference type="Proteomes" id="UP000191931">
    <property type="component" value="Unassembled WGS sequence"/>
</dbReference>
<evidence type="ECO:0000313" key="4">
    <source>
        <dbReference type="Proteomes" id="UP000191931"/>
    </source>
</evidence>
<dbReference type="Pfam" id="PF00534">
    <property type="entry name" value="Glycos_transf_1"/>
    <property type="match status" value="1"/>
</dbReference>
<evidence type="ECO:0000259" key="2">
    <source>
        <dbReference type="Pfam" id="PF13439"/>
    </source>
</evidence>
<dbReference type="STRING" id="1246637.MTBBW1_2640004"/>
<dbReference type="Gene3D" id="1.25.40.10">
    <property type="entry name" value="Tetratricopeptide repeat domain"/>
    <property type="match status" value="1"/>
</dbReference>
<name>A0A1W1HEX9_9BACT</name>
<dbReference type="Gene3D" id="3.40.50.2000">
    <property type="entry name" value="Glycogen Phosphorylase B"/>
    <property type="match status" value="3"/>
</dbReference>
<dbReference type="PANTHER" id="PTHR45947">
    <property type="entry name" value="SULFOQUINOVOSYL TRANSFERASE SQD2"/>
    <property type="match status" value="1"/>
</dbReference>
<dbReference type="RefSeq" id="WP_080809840.1">
    <property type="nucleotide sequence ID" value="NZ_LT828573.1"/>
</dbReference>
<gene>
    <name evidence="3" type="ORF">MTBBW1_2640004</name>
</gene>